<evidence type="ECO:0000256" key="4">
    <source>
        <dbReference type="ARBA" id="ARBA00022581"/>
    </source>
</evidence>
<keyword evidence="12 18" id="KW-0010">Activator</keyword>
<dbReference type="HAMAP" id="MF_04004">
    <property type="entry name" value="PPV_E7"/>
    <property type="match status" value="1"/>
</dbReference>
<keyword evidence="11 18" id="KW-0238">DNA-binding</keyword>
<comment type="subcellular location">
    <subcellularLocation>
        <location evidence="18">Host cytoplasm</location>
    </subcellularLocation>
    <subcellularLocation>
        <location evidence="18">Host nucleus</location>
    </subcellularLocation>
    <text evidence="18">Predominantly found in the host nucleus.</text>
</comment>
<evidence type="ECO:0000256" key="5">
    <source>
        <dbReference type="ARBA" id="ARBA00022632"/>
    </source>
</evidence>
<evidence type="ECO:0000256" key="18">
    <source>
        <dbReference type="HAMAP-Rule" id="MF_04004"/>
    </source>
</evidence>
<evidence type="ECO:0000256" key="13">
    <source>
        <dbReference type="ARBA" id="ARBA00023163"/>
    </source>
</evidence>
<keyword evidence="1 18" id="KW-1121">Modulation of host cell cycle by virus</keyword>
<evidence type="ECO:0000256" key="15">
    <source>
        <dbReference type="ARBA" id="ARBA00023258"/>
    </source>
</evidence>
<comment type="domain">
    <text evidence="18">The E7 terminal domain is an intrinsically disordered domain, whose flexibility and conformational transitions confer target adaptability to the oncoprotein. It allows adaptation to a variety of protein targets and exposes the PEST degradation sequence that regulates its turnover in the cell.</text>
</comment>
<evidence type="ECO:0000256" key="11">
    <source>
        <dbReference type="ARBA" id="ARBA00023125"/>
    </source>
</evidence>
<dbReference type="PIRSF" id="PIRSF003407">
    <property type="entry name" value="Papvi_E7"/>
    <property type="match status" value="1"/>
</dbReference>
<evidence type="ECO:0000256" key="3">
    <source>
        <dbReference type="ARBA" id="ARBA00022562"/>
    </source>
</evidence>
<keyword evidence="4 18" id="KW-0945">Host-virus interaction</keyword>
<comment type="function">
    <text evidence="19">E7 protein has both transforming and trans-activating activities.</text>
</comment>
<keyword evidence="7 18" id="KW-0863">Zinc-finger</keyword>
<feature type="short sequence motif" description="Nuclear export signal" evidence="18">
    <location>
        <begin position="69"/>
        <end position="77"/>
    </location>
</feature>
<evidence type="ECO:0000256" key="17">
    <source>
        <dbReference type="ARBA" id="ARBA00023309"/>
    </source>
</evidence>
<evidence type="ECO:0000256" key="2">
    <source>
        <dbReference type="ARBA" id="ARBA00022518"/>
    </source>
</evidence>
<keyword evidence="17 18" id="KW-1078">G1/S host cell cycle checkpoint dysregulation by virus</keyword>
<keyword evidence="3 18" id="KW-1048">Host nucleus</keyword>
<comment type="PTM">
    <text evidence="18">Highly phosphorylated.</text>
</comment>
<dbReference type="GO" id="GO:0019904">
    <property type="term" value="F:protein domain specific binding"/>
    <property type="evidence" value="ECO:0007669"/>
    <property type="project" value="UniProtKB-UniRule"/>
</dbReference>
<dbReference type="Pfam" id="PF00527">
    <property type="entry name" value="E7"/>
    <property type="match status" value="1"/>
</dbReference>
<dbReference type="GO" id="GO:0039502">
    <property type="term" value="P:symbiont-mediated suppression of host type I interferon-mediated signaling pathway"/>
    <property type="evidence" value="ECO:0007669"/>
    <property type="project" value="UniProtKB-UniRule"/>
</dbReference>
<evidence type="ECO:0000313" key="20">
    <source>
        <dbReference type="EMBL" id="AQM73705.1"/>
    </source>
</evidence>
<keyword evidence="9 18" id="KW-0862">Zinc</keyword>
<comment type="function">
    <text evidence="18">Plays a role in viral genome replication by driving entry of quiescent cells into the cell cycle. Stimulation of progression from G1 to S phase allows the virus to efficiently use the cellular DNA replicating machinery to achieve viral genome replication. E7 protein has both transforming and trans-activating activities. Induces the disassembly of the E2F1 transcription factor from RB1, with subsequent transcriptional activation of E2F1-regulated S-phase genes. Interferes with host histone deacetylation mediated by HDAC1 and HDAC2, leading to transcription activation. Plays also a role in the inhibition of both antiviral and antiproliferative functions of host interferon alpha. Interaction with host TMEM173/STING impairs the ability of TMEM173/STING to sense cytosolic DNA and promote the production of type I interferon (IFN-alpha and IFN-beta).</text>
</comment>
<accession>A0A1Q1PPG2</accession>
<evidence type="ECO:0000256" key="9">
    <source>
        <dbReference type="ARBA" id="ARBA00022833"/>
    </source>
</evidence>
<dbReference type="SUPFAM" id="SSF161234">
    <property type="entry name" value="E7 C-terminal domain-like"/>
    <property type="match status" value="1"/>
</dbReference>
<keyword evidence="5 18" id="KW-1090">Inhibition of host innate immune response by virus</keyword>
<comment type="similarity">
    <text evidence="18 19">Belongs to the papillomaviridae E7 protein family.</text>
</comment>
<evidence type="ECO:0000256" key="10">
    <source>
        <dbReference type="ARBA" id="ARBA00023015"/>
    </source>
</evidence>
<dbReference type="GO" id="GO:0003677">
    <property type="term" value="F:DNA binding"/>
    <property type="evidence" value="ECO:0007669"/>
    <property type="project" value="UniProtKB-UniRule"/>
</dbReference>
<keyword evidence="6 18" id="KW-0479">Metal-binding</keyword>
<dbReference type="GO" id="GO:0039645">
    <property type="term" value="P:symbiont-mediated perturbation of host cell cycle G1/S transition checkpoint"/>
    <property type="evidence" value="ECO:0007669"/>
    <property type="project" value="UniProtKB-UniRule"/>
</dbReference>
<evidence type="ECO:0000256" key="19">
    <source>
        <dbReference type="PIRNR" id="PIRNR003407"/>
    </source>
</evidence>
<evidence type="ECO:0000256" key="14">
    <source>
        <dbReference type="ARBA" id="ARBA00023200"/>
    </source>
</evidence>
<evidence type="ECO:0000256" key="16">
    <source>
        <dbReference type="ARBA" id="ARBA00023280"/>
    </source>
</evidence>
<dbReference type="InterPro" id="IPR000148">
    <property type="entry name" value="Papilloma_E7"/>
</dbReference>
<dbReference type="GO" id="GO:0030430">
    <property type="term" value="C:host cell cytoplasm"/>
    <property type="evidence" value="ECO:0007669"/>
    <property type="project" value="UniProtKB-SubCell"/>
</dbReference>
<comment type="subunit">
    <text evidence="18">Homodimer. Homooligomer. Interacts with host RB1; this interaction induces dissociation of RB1-E2F1 complex thereby disrupting RB1 activity. Interacts with host EP300; this interaction represses EP300 transcriptional activity. Interacts with protein E2; this interaction inhibits E7 oncogenic activity. Interacts with host TMEM173/STING; this interaction impairs the ability of TMEM173/STING to sense cytosolic DNA and promote the production of type I interferon (IFN-alpha and IFN-beta).</text>
</comment>
<gene>
    <name evidence="18" type="primary">E7</name>
</gene>
<name>A0A1Q1PPG2_9PAPI</name>
<keyword evidence="13 18" id="KW-0804">Transcription</keyword>
<dbReference type="EMBL" id="KX781288">
    <property type="protein sequence ID" value="AQM73705.1"/>
    <property type="molecule type" value="Genomic_DNA"/>
</dbReference>
<dbReference type="GO" id="GO:0006351">
    <property type="term" value="P:DNA-templated transcription"/>
    <property type="evidence" value="ECO:0007669"/>
    <property type="project" value="UniProtKB-UniRule"/>
</dbReference>
<dbReference type="GO" id="GO:0052170">
    <property type="term" value="P:symbiont-mediated suppression of host innate immune response"/>
    <property type="evidence" value="ECO:0007669"/>
    <property type="project" value="UniProtKB-KW"/>
</dbReference>
<keyword evidence="16 18" id="KW-0899">Viral immunoevasion</keyword>
<keyword evidence="10 18" id="KW-0805">Transcription regulation</keyword>
<dbReference type="GO" id="GO:0042025">
    <property type="term" value="C:host cell nucleus"/>
    <property type="evidence" value="ECO:0007669"/>
    <property type="project" value="UniProtKB-SubCell"/>
</dbReference>
<keyword evidence="15" id="KW-0922">Interferon antiviral system evasion</keyword>
<feature type="zinc finger region" evidence="18">
    <location>
        <begin position="51"/>
        <end position="87"/>
    </location>
</feature>
<proteinExistence type="inferred from homology"/>
<evidence type="ECO:0000256" key="6">
    <source>
        <dbReference type="ARBA" id="ARBA00022723"/>
    </source>
</evidence>
<evidence type="ECO:0000256" key="7">
    <source>
        <dbReference type="ARBA" id="ARBA00022771"/>
    </source>
</evidence>
<organism evidence="20">
    <name type="scientific">Human papillomavirus</name>
    <dbReference type="NCBI Taxonomy" id="10566"/>
    <lineage>
        <taxon>Viruses</taxon>
        <taxon>Monodnaviria</taxon>
        <taxon>Shotokuvirae</taxon>
        <taxon>Cossaviricota</taxon>
        <taxon>Papovaviricetes</taxon>
        <taxon>Zurhausenvirales</taxon>
        <taxon>Papillomaviridae</taxon>
    </lineage>
</organism>
<keyword evidence="2 18" id="KW-0244">Early protein</keyword>
<evidence type="ECO:0000256" key="1">
    <source>
        <dbReference type="ARBA" id="ARBA00022504"/>
    </source>
</evidence>
<keyword evidence="14 18" id="KW-1035">Host cytoplasm</keyword>
<keyword evidence="8 18" id="KW-1114">Inhibition of host interferon signaling pathway by virus</keyword>
<dbReference type="GO" id="GO:0008270">
    <property type="term" value="F:zinc ion binding"/>
    <property type="evidence" value="ECO:0007669"/>
    <property type="project" value="UniProtKB-KW"/>
</dbReference>
<protein>
    <recommendedName>
        <fullName evidence="18 19">Protein E7</fullName>
    </recommendedName>
</protein>
<comment type="caution">
    <text evidence="18">Lacks conserved residue(s) required for the propagation of feature annotation.</text>
</comment>
<evidence type="ECO:0000256" key="12">
    <source>
        <dbReference type="ARBA" id="ARBA00023159"/>
    </source>
</evidence>
<reference evidence="20" key="1">
    <citation type="journal article" date="2016" name="J. Am. Acad. Dermatol.">
        <title>Human polyomavirus 6 and 7 are associated with pruritic and dyskeratotic dermatoses.</title>
        <authorList>
            <person name="Nguyen K.D."/>
            <person name="Lee E.E."/>
            <person name="Yue Y."/>
            <person name="Stork J."/>
            <person name="Pock L."/>
            <person name="North J.P."/>
            <person name="Vandergriff T."/>
            <person name="Cockerell C."/>
            <person name="Hosler G.A."/>
            <person name="Pastrana D.V."/>
            <person name="Buck C.B."/>
            <person name="Wang R.C."/>
        </authorList>
    </citation>
    <scope>NUCLEOTIDE SEQUENCE</scope>
    <source>
        <strain evidence="20">DyskD</strain>
    </source>
</reference>
<dbReference type="Gene3D" id="3.30.160.330">
    <property type="match status" value="1"/>
</dbReference>
<dbReference type="GO" id="GO:0003700">
    <property type="term" value="F:DNA-binding transcription factor activity"/>
    <property type="evidence" value="ECO:0007669"/>
    <property type="project" value="UniProtKB-UniRule"/>
</dbReference>
<evidence type="ECO:0000256" key="8">
    <source>
        <dbReference type="ARBA" id="ARBA00022830"/>
    </source>
</evidence>
<sequence>MIGNRPDIKDIELDLHALVLPANLLSEESLSPDSEAEEEEEHSPYRVDTCCKSCGTGVRLCVFATQLAIRTLQQLLTQELSLVCPGCSRNLFHHGRL</sequence>